<feature type="region of interest" description="Disordered" evidence="1">
    <location>
        <begin position="1076"/>
        <end position="1103"/>
    </location>
</feature>
<gene>
    <name evidence="3" type="ORF">J0S82_013514</name>
</gene>
<dbReference type="EMBL" id="JAGFMF010011663">
    <property type="protein sequence ID" value="KAG8516959.1"/>
    <property type="molecule type" value="Genomic_DNA"/>
</dbReference>
<feature type="compositionally biased region" description="Basic and acidic residues" evidence="1">
    <location>
        <begin position="1077"/>
        <end position="1086"/>
    </location>
</feature>
<evidence type="ECO:0000259" key="2">
    <source>
        <dbReference type="Pfam" id="PF15084"/>
    </source>
</evidence>
<evidence type="ECO:0000313" key="3">
    <source>
        <dbReference type="EMBL" id="KAG8516959.1"/>
    </source>
</evidence>
<dbReference type="OrthoDB" id="188352at2759"/>
<protein>
    <recommendedName>
        <fullName evidence="2">DUF4550 domain-containing protein</fullName>
    </recommendedName>
</protein>
<proteinExistence type="predicted"/>
<dbReference type="AlphaFoldDB" id="A0A8J6A8G2"/>
<dbReference type="Pfam" id="PF15084">
    <property type="entry name" value="DUF4550"/>
    <property type="match status" value="1"/>
</dbReference>
<evidence type="ECO:0000256" key="1">
    <source>
        <dbReference type="SAM" id="MobiDB-lite"/>
    </source>
</evidence>
<sequence>SRVPLRAGRGPEPCLSACNGESAGRGYGTLQKAGRCVLLLALSQPSGSLIMSLHPWEWEDDKASLGPMSSMINFYQSWSECEVEEYLKAKARGQESDSDNLPSSLASSDGPASTFASDIPQVVPCKFIISLALPSFAAVQRAKHLSLIDKFKRSKVDRPLTKSRRFYHIEYFLLPDDGEPKKADVVVFPTVAKVFLDSGVKTVKLWQEGNKAWVSWAQTFHISMTKELLKKLNFFRITLRLWDTKDKVPRKVRYYRLKTPVYSDDTGSFDEVKNLVLSQRKLPKQDIRFTQKWNQEYVPGEPEAAEQLKSPRESDVFSNDLEDEKLFRMEDPGFLQWSGSRRMSSSIGLTGMEPSVSSLTSMLEKQKVPIRLKELEGKKKVQKKSRSVIEEETNTRPVGTWRPETFSMQLAVMPLLAGWQTVVSHGSLRSANILDCFLTLKTEVPIMTEEQKQDLNPLTIKIHSISCLPSQPVPIDELARLCTPVYCRYQFQNLPAHRTEGQRHGTHIYFQDVNVIFLGAMHPRDLREYLEGPPMVVEVHDRDRKLEESSQKPTLFGEDPFDTHLSLHTLITPKEIENNPFDSQNNVRDPYGVAQVSFADLLLGYTYLNLVVPVHSCEPGPTNLGRDSRSRKAVGFRAPPGGLQHAPMPMGNYLEADSQLKLRVDVAVPLRARPDTPELDLRGTEFGRVVFVFNARKPALLRSLLQDVAMVNARALELDVYPLRNIQQILSAFRMRAAAHDRPELDVLTGFHLLDGRLHLLVLEGLAEQGLRWLWESHQRRVTRLEHSVSGKHKVLYNSRLLFRHRLYADLETMLYHVHLFRPLSLLVKQPALYLRNAVSRQAFQALSRVYCICHHSTRLREVVTRDLLPSSTMIEVLNQEFGLPISPRELTDRKPTLPPQPVPIPEPSQGHISVLSHDISTHKKRYLQWRRTMKLNKDQSRSFIQVGLPAPRQNIAGAYQASKKPVKPVVKVLRISAPARGTIHNYSIQTLNSVALAKKELHREMAKDPRKRFTYSQKYLSATVEPQDPEEEDKKAKKKSRQAWLTPTGFQVTGLQCTGSDPHLRLLPPGFLTEQNEVRGEERAEGGASTKGRPPHSPSLEWREKAPSVNVLDRERWSWDRRHQDFDLYKKPPPFLELPPPLKPVAGPVGTSHPVLLRIGLRTSPRRVDRLAENPYLLGQQSQGLCSGRRRCSLATGEPEKPLPECNQRQLLLARGPREGPQAVPQLPTSATASGCDLCLGGKQA</sequence>
<feature type="domain" description="DUF4550" evidence="2">
    <location>
        <begin position="165"/>
        <end position="258"/>
    </location>
</feature>
<feature type="non-terminal residue" evidence="3">
    <location>
        <position position="1246"/>
    </location>
</feature>
<dbReference type="InterPro" id="IPR027876">
    <property type="entry name" value="DUF4550"/>
</dbReference>
<evidence type="ECO:0000313" key="4">
    <source>
        <dbReference type="Proteomes" id="UP000700334"/>
    </source>
</evidence>
<dbReference type="PANTHER" id="PTHR33667:SF7">
    <property type="entry name" value="RIKEN CDNA 1810020O05 GENE"/>
    <property type="match status" value="1"/>
</dbReference>
<dbReference type="Proteomes" id="UP000700334">
    <property type="component" value="Unassembled WGS sequence"/>
</dbReference>
<keyword evidence="4" id="KW-1185">Reference proteome</keyword>
<feature type="region of interest" description="Disordered" evidence="1">
    <location>
        <begin position="1020"/>
        <end position="1043"/>
    </location>
</feature>
<reference evidence="3" key="1">
    <citation type="journal article" date="2021" name="Evol. Appl.">
        <title>The genome of the Pyrenean desman and the effects of bottlenecks and inbreeding on the genomic landscape of an endangered species.</title>
        <authorList>
            <person name="Escoda L."/>
            <person name="Castresana J."/>
        </authorList>
    </citation>
    <scope>NUCLEOTIDE SEQUENCE</scope>
    <source>
        <strain evidence="3">IBE-C5619</strain>
    </source>
</reference>
<organism evidence="3 4">
    <name type="scientific">Galemys pyrenaicus</name>
    <name type="common">Iberian desman</name>
    <name type="synonym">Pyrenean desman</name>
    <dbReference type="NCBI Taxonomy" id="202257"/>
    <lineage>
        <taxon>Eukaryota</taxon>
        <taxon>Metazoa</taxon>
        <taxon>Chordata</taxon>
        <taxon>Craniata</taxon>
        <taxon>Vertebrata</taxon>
        <taxon>Euteleostomi</taxon>
        <taxon>Mammalia</taxon>
        <taxon>Eutheria</taxon>
        <taxon>Laurasiatheria</taxon>
        <taxon>Eulipotyphla</taxon>
        <taxon>Talpidae</taxon>
        <taxon>Galemys</taxon>
    </lineage>
</organism>
<accession>A0A8J6A8G2</accession>
<comment type="caution">
    <text evidence="3">The sequence shown here is derived from an EMBL/GenBank/DDBJ whole genome shotgun (WGS) entry which is preliminary data.</text>
</comment>
<name>A0A8J6A8G2_GALPY</name>
<dbReference type="PANTHER" id="PTHR33667">
    <property type="entry name" value="SI:DKEY-57N24.6"/>
    <property type="match status" value="1"/>
</dbReference>